<feature type="compositionally biased region" description="Low complexity" evidence="1">
    <location>
        <begin position="371"/>
        <end position="384"/>
    </location>
</feature>
<sequence>MSTYLDKAITSGPGLHPSLSAIAMIGLTSPSNKYFSGMQPRLEHPFLPCICKPALLPLSAFCVPVSLFIFSVHYLARVEPTPIVALPVVAPMPRLGDSPGQAPPSQLSPFPVSPVLRPRPLSVNQHRRTLRPSPLSGPSLSIPTSVDELVGDKPPPSSRISSSPHLSVRIIRPHLQRPRTSTCVTSLSPVSPTSPTSSLSPSHSTRHPPDSPVVPYLTPPGRVALYSRGSRSATSLPEQMEHHDTSAGRVSLPSPPPSPGFVPPPNFPRAYSPLEREERDNWLISNTYDTTPKFTRLGLASSNVVLPLSAKVHRRQSRLSALDNSNSHQCRHSHHLPPSFVDALASMPSVLKGRGVAHDAVSEATTSQTPSLMRSRSNSSSESSDILPPLASDRQDVFPFIQSSANSVNSDTSDSRLDVPDPAGNKPASDKVDGFSLGGISWPTKGMRKRSISIRPKPETPTPPKRGHRRRKGLSALNFMTSTSDVVPDIEHLHKNRDVAPVAEVTLPAQTGDQDFTPSSRHSNGKGSIDSTVRRVWRALSLKSRRHDP</sequence>
<evidence type="ECO:0000313" key="2">
    <source>
        <dbReference type="EMBL" id="KIY50375.1"/>
    </source>
</evidence>
<dbReference type="AlphaFoldDB" id="A0A0D7AJ76"/>
<feature type="region of interest" description="Disordered" evidence="1">
    <location>
        <begin position="507"/>
        <end position="535"/>
    </location>
</feature>
<gene>
    <name evidence="2" type="ORF">FISHEDRAFT_71978</name>
</gene>
<protein>
    <submittedName>
        <fullName evidence="2">Uncharacterized protein</fullName>
    </submittedName>
</protein>
<feature type="region of interest" description="Disordered" evidence="1">
    <location>
        <begin position="96"/>
        <end position="216"/>
    </location>
</feature>
<reference evidence="2 3" key="1">
    <citation type="journal article" date="2015" name="Fungal Genet. Biol.">
        <title>Evolution of novel wood decay mechanisms in Agaricales revealed by the genome sequences of Fistulina hepatica and Cylindrobasidium torrendii.</title>
        <authorList>
            <person name="Floudas D."/>
            <person name="Held B.W."/>
            <person name="Riley R."/>
            <person name="Nagy L.G."/>
            <person name="Koehler G."/>
            <person name="Ransdell A.S."/>
            <person name="Younus H."/>
            <person name="Chow J."/>
            <person name="Chiniquy J."/>
            <person name="Lipzen A."/>
            <person name="Tritt A."/>
            <person name="Sun H."/>
            <person name="Haridas S."/>
            <person name="LaButti K."/>
            <person name="Ohm R.A."/>
            <person name="Kues U."/>
            <person name="Blanchette R.A."/>
            <person name="Grigoriev I.V."/>
            <person name="Minto R.E."/>
            <person name="Hibbett D.S."/>
        </authorList>
    </citation>
    <scope>NUCLEOTIDE SEQUENCE [LARGE SCALE GENOMIC DNA]</scope>
    <source>
        <strain evidence="2 3">ATCC 64428</strain>
    </source>
</reference>
<feature type="compositionally biased region" description="Low complexity" evidence="1">
    <location>
        <begin position="158"/>
        <end position="167"/>
    </location>
</feature>
<dbReference type="EMBL" id="KN881676">
    <property type="protein sequence ID" value="KIY50375.1"/>
    <property type="molecule type" value="Genomic_DNA"/>
</dbReference>
<name>A0A0D7AJ76_9AGAR</name>
<feature type="region of interest" description="Disordered" evidence="1">
    <location>
        <begin position="355"/>
        <end position="389"/>
    </location>
</feature>
<feature type="compositionally biased region" description="Pro residues" evidence="1">
    <location>
        <begin position="253"/>
        <end position="267"/>
    </location>
</feature>
<proteinExistence type="predicted"/>
<dbReference type="Proteomes" id="UP000054144">
    <property type="component" value="Unassembled WGS sequence"/>
</dbReference>
<dbReference type="OrthoDB" id="3070411at2759"/>
<feature type="compositionally biased region" description="Low complexity" evidence="1">
    <location>
        <begin position="131"/>
        <end position="145"/>
    </location>
</feature>
<evidence type="ECO:0000313" key="3">
    <source>
        <dbReference type="Proteomes" id="UP000054144"/>
    </source>
</evidence>
<evidence type="ECO:0000256" key="1">
    <source>
        <dbReference type="SAM" id="MobiDB-lite"/>
    </source>
</evidence>
<feature type="compositionally biased region" description="Low complexity" evidence="1">
    <location>
        <begin position="180"/>
        <end position="203"/>
    </location>
</feature>
<keyword evidence="3" id="KW-1185">Reference proteome</keyword>
<feature type="region of interest" description="Disordered" evidence="1">
    <location>
        <begin position="230"/>
        <end position="272"/>
    </location>
</feature>
<organism evidence="2 3">
    <name type="scientific">Fistulina hepatica ATCC 64428</name>
    <dbReference type="NCBI Taxonomy" id="1128425"/>
    <lineage>
        <taxon>Eukaryota</taxon>
        <taxon>Fungi</taxon>
        <taxon>Dikarya</taxon>
        <taxon>Basidiomycota</taxon>
        <taxon>Agaricomycotina</taxon>
        <taxon>Agaricomycetes</taxon>
        <taxon>Agaricomycetidae</taxon>
        <taxon>Agaricales</taxon>
        <taxon>Fistulinaceae</taxon>
        <taxon>Fistulina</taxon>
    </lineage>
</organism>
<accession>A0A0D7AJ76</accession>
<feature type="region of interest" description="Disordered" evidence="1">
    <location>
        <begin position="404"/>
        <end position="475"/>
    </location>
</feature>
<feature type="compositionally biased region" description="Polar residues" evidence="1">
    <location>
        <begin position="508"/>
        <end position="531"/>
    </location>
</feature>